<dbReference type="InterPro" id="IPR007320">
    <property type="entry name" value="PDCD2_C"/>
</dbReference>
<evidence type="ECO:0000256" key="1">
    <source>
        <dbReference type="SAM" id="MobiDB-lite"/>
    </source>
</evidence>
<dbReference type="Pfam" id="PF04194">
    <property type="entry name" value="PDCD2_C"/>
    <property type="match status" value="1"/>
</dbReference>
<feature type="domain" description="Programmed cell death protein 2 C-terminal" evidence="2">
    <location>
        <begin position="271"/>
        <end position="384"/>
    </location>
</feature>
<dbReference type="EMBL" id="VJMH01005499">
    <property type="protein sequence ID" value="KAF0695183.1"/>
    <property type="molecule type" value="Genomic_DNA"/>
</dbReference>
<accession>A0A485L176</accession>
<dbReference type="PANTHER" id="PTHR46421">
    <property type="entry name" value="PROGRAMMED CELL DEATH PROTEIN 2-LIKE"/>
    <property type="match status" value="1"/>
</dbReference>
<dbReference type="InterPro" id="IPR052815">
    <property type="entry name" value="PDCD2-like_regulator"/>
</dbReference>
<dbReference type="GO" id="GO:0005737">
    <property type="term" value="C:cytoplasm"/>
    <property type="evidence" value="ECO:0007669"/>
    <property type="project" value="InterPro"/>
</dbReference>
<evidence type="ECO:0000313" key="3">
    <source>
        <dbReference type="EMBL" id="KAF0695183.1"/>
    </source>
</evidence>
<proteinExistence type="predicted"/>
<sequence length="395" mass="43311">MDEAILLGIPAQDVHVDETCPYTAKLGGVPAWFSEATSFPESQLVCPKCQSQLFLVAQVYAPVTSPRTLYIFGCNSSKCGDSPNSWRVFRFQIDEAEVESVEPVAVAAPPPHAAAGGGWGADSDDDDDDDGWGDASTSAWGAAVPTTSNDDVDLEELLKVRDTAMVTTVKASASSTRVETKAATPTPTYHGPSFPSIYLNVDDEPAASGVQKYNHETQLLNAYLAEEEKENASEVARLRTMLKSKTDVVAPSEGQGGEYAESYERTPLREKLFLKFQKRIKRSPNQCLRYNYGGQPLWPSPPPKLVVPNCTCGEPRTFEMQLMPMTNYFLKVENYVQNPIDLTNMTVDETTTRPTSRPAVLDGGMDWQTVAIWSCPSSCPTSHEEFVYVMPPLAD</sequence>
<keyword evidence="5" id="KW-1185">Reference proteome</keyword>
<dbReference type="AlphaFoldDB" id="A0A485L176"/>
<dbReference type="Proteomes" id="UP000332933">
    <property type="component" value="Unassembled WGS sequence"/>
</dbReference>
<feature type="region of interest" description="Disordered" evidence="1">
    <location>
        <begin position="108"/>
        <end position="147"/>
    </location>
</feature>
<evidence type="ECO:0000313" key="4">
    <source>
        <dbReference type="EMBL" id="VFT90820.1"/>
    </source>
</evidence>
<evidence type="ECO:0000313" key="5">
    <source>
        <dbReference type="Proteomes" id="UP000332933"/>
    </source>
</evidence>
<evidence type="ECO:0000259" key="2">
    <source>
        <dbReference type="Pfam" id="PF04194"/>
    </source>
</evidence>
<organism evidence="4 5">
    <name type="scientific">Aphanomyces stellatus</name>
    <dbReference type="NCBI Taxonomy" id="120398"/>
    <lineage>
        <taxon>Eukaryota</taxon>
        <taxon>Sar</taxon>
        <taxon>Stramenopiles</taxon>
        <taxon>Oomycota</taxon>
        <taxon>Saprolegniomycetes</taxon>
        <taxon>Saprolegniales</taxon>
        <taxon>Verrucalvaceae</taxon>
        <taxon>Aphanomyces</taxon>
    </lineage>
</organism>
<name>A0A485L176_9STRA</name>
<reference evidence="4 5" key="1">
    <citation type="submission" date="2019-03" db="EMBL/GenBank/DDBJ databases">
        <authorList>
            <person name="Gaulin E."/>
            <person name="Dumas B."/>
        </authorList>
    </citation>
    <scope>NUCLEOTIDE SEQUENCE [LARGE SCALE GENOMIC DNA]</scope>
    <source>
        <strain evidence="4">CBS 568.67</strain>
    </source>
</reference>
<gene>
    <name evidence="4" type="primary">Aste57867_13990</name>
    <name evidence="3" type="ORF">As57867_013939</name>
    <name evidence="4" type="ORF">ASTE57867_13990</name>
</gene>
<feature type="compositionally biased region" description="Acidic residues" evidence="1">
    <location>
        <begin position="122"/>
        <end position="132"/>
    </location>
</feature>
<dbReference type="EMBL" id="CAADRA010005520">
    <property type="protein sequence ID" value="VFT90820.1"/>
    <property type="molecule type" value="Genomic_DNA"/>
</dbReference>
<protein>
    <submittedName>
        <fullName evidence="4">Aste57867_13990 protein</fullName>
    </submittedName>
</protein>
<reference evidence="3" key="2">
    <citation type="submission" date="2019-06" db="EMBL/GenBank/DDBJ databases">
        <title>Genomics analysis of Aphanomyces spp. identifies a new class of oomycete effector associated with host adaptation.</title>
        <authorList>
            <person name="Gaulin E."/>
        </authorList>
    </citation>
    <scope>NUCLEOTIDE SEQUENCE</scope>
    <source>
        <strain evidence="3">CBS 578.67</strain>
    </source>
</reference>
<dbReference type="PANTHER" id="PTHR46421:SF1">
    <property type="entry name" value="PROGRAMMED CELL DEATH PROTEIN 2-LIKE"/>
    <property type="match status" value="1"/>
</dbReference>
<dbReference type="OrthoDB" id="366284at2759"/>